<keyword evidence="1" id="KW-0812">Transmembrane</keyword>
<name>A0AAE4MB10_9EURY</name>
<gene>
    <name evidence="2" type="ORF">McpAg1_01160</name>
</gene>
<dbReference type="EMBL" id="JAWDKA010000001">
    <property type="protein sequence ID" value="MDV0440939.1"/>
    <property type="molecule type" value="Genomic_DNA"/>
</dbReference>
<evidence type="ECO:0000313" key="2">
    <source>
        <dbReference type="EMBL" id="MDV0440939.1"/>
    </source>
</evidence>
<keyword evidence="1" id="KW-0472">Membrane</keyword>
<protein>
    <submittedName>
        <fullName evidence="2">Uncharacterized protein</fullName>
    </submittedName>
</protein>
<accession>A0AAE4MB10</accession>
<dbReference type="RefSeq" id="WP_338093333.1">
    <property type="nucleotide sequence ID" value="NZ_JAWDKA010000001.1"/>
</dbReference>
<keyword evidence="3" id="KW-1185">Reference proteome</keyword>
<sequence>MLPLWVWISATCVIVGLILLAVDYELNSNKGNVSGGHQLFIQAQLRQKHRNDADFCVFCDLKNYHSSTLINLTLHISADAPTEGSDQVWDQTTLSIGNFPGNSSQTFQEYLTVPLGVTTAFTATLTGNNISPLSVTTERIMV</sequence>
<reference evidence="2" key="1">
    <citation type="submission" date="2023-06" db="EMBL/GenBank/DDBJ databases">
        <title>Genome sequence of Methancorpusculaceae sp. Ag1.</title>
        <authorList>
            <person name="Protasov E."/>
            <person name="Platt K."/>
            <person name="Poehlein A."/>
            <person name="Daniel R."/>
            <person name="Brune A."/>
        </authorList>
    </citation>
    <scope>NUCLEOTIDE SEQUENCE</scope>
    <source>
        <strain evidence="2">Ag1</strain>
    </source>
</reference>
<dbReference type="Proteomes" id="UP001273136">
    <property type="component" value="Unassembled WGS sequence"/>
</dbReference>
<evidence type="ECO:0000256" key="1">
    <source>
        <dbReference type="SAM" id="Phobius"/>
    </source>
</evidence>
<comment type="caution">
    <text evidence="2">The sequence shown here is derived from an EMBL/GenBank/DDBJ whole genome shotgun (WGS) entry which is preliminary data.</text>
</comment>
<proteinExistence type="predicted"/>
<organism evidence="2 3">
    <name type="scientific">Methanorbis furvi</name>
    <dbReference type="NCBI Taxonomy" id="3028299"/>
    <lineage>
        <taxon>Archaea</taxon>
        <taxon>Methanobacteriati</taxon>
        <taxon>Methanobacteriota</taxon>
        <taxon>Stenosarchaea group</taxon>
        <taxon>Methanomicrobia</taxon>
        <taxon>Methanomicrobiales</taxon>
        <taxon>Methanocorpusculaceae</taxon>
        <taxon>Methanorbis</taxon>
    </lineage>
</organism>
<feature type="transmembrane region" description="Helical" evidence="1">
    <location>
        <begin position="6"/>
        <end position="24"/>
    </location>
</feature>
<evidence type="ECO:0000313" key="3">
    <source>
        <dbReference type="Proteomes" id="UP001273136"/>
    </source>
</evidence>
<keyword evidence="1" id="KW-1133">Transmembrane helix</keyword>
<dbReference type="AlphaFoldDB" id="A0AAE4MB10"/>